<evidence type="ECO:0000313" key="1">
    <source>
        <dbReference type="EMBL" id="KYP44132.1"/>
    </source>
</evidence>
<gene>
    <name evidence="1" type="ORF">KK1_034398</name>
</gene>
<organism evidence="1 2">
    <name type="scientific">Cajanus cajan</name>
    <name type="common">Pigeon pea</name>
    <name type="synonym">Cajanus indicus</name>
    <dbReference type="NCBI Taxonomy" id="3821"/>
    <lineage>
        <taxon>Eukaryota</taxon>
        <taxon>Viridiplantae</taxon>
        <taxon>Streptophyta</taxon>
        <taxon>Embryophyta</taxon>
        <taxon>Tracheophyta</taxon>
        <taxon>Spermatophyta</taxon>
        <taxon>Magnoliopsida</taxon>
        <taxon>eudicotyledons</taxon>
        <taxon>Gunneridae</taxon>
        <taxon>Pentapetalae</taxon>
        <taxon>rosids</taxon>
        <taxon>fabids</taxon>
        <taxon>Fabales</taxon>
        <taxon>Fabaceae</taxon>
        <taxon>Papilionoideae</taxon>
        <taxon>50 kb inversion clade</taxon>
        <taxon>NPAAA clade</taxon>
        <taxon>indigoferoid/millettioid clade</taxon>
        <taxon>Phaseoleae</taxon>
        <taxon>Cajanus</taxon>
    </lineage>
</organism>
<keyword evidence="2" id="KW-1185">Reference proteome</keyword>
<dbReference type="EMBL" id="KQ483639">
    <property type="protein sequence ID" value="KYP44132.1"/>
    <property type="molecule type" value="Genomic_DNA"/>
</dbReference>
<name>A0A151RNK5_CAJCA</name>
<protein>
    <submittedName>
        <fullName evidence="1">Uncharacterized protein</fullName>
    </submittedName>
</protein>
<reference evidence="1" key="1">
    <citation type="journal article" date="2012" name="Nat. Biotechnol.">
        <title>Draft genome sequence of pigeonpea (Cajanus cajan), an orphan legume crop of resource-poor farmers.</title>
        <authorList>
            <person name="Varshney R.K."/>
            <person name="Chen W."/>
            <person name="Li Y."/>
            <person name="Bharti A.K."/>
            <person name="Saxena R.K."/>
            <person name="Schlueter J.A."/>
            <person name="Donoghue M.T."/>
            <person name="Azam S."/>
            <person name="Fan G."/>
            <person name="Whaley A.M."/>
            <person name="Farmer A.D."/>
            <person name="Sheridan J."/>
            <person name="Iwata A."/>
            <person name="Tuteja R."/>
            <person name="Penmetsa R.V."/>
            <person name="Wu W."/>
            <person name="Upadhyaya H.D."/>
            <person name="Yang S.P."/>
            <person name="Shah T."/>
            <person name="Saxena K.B."/>
            <person name="Michael T."/>
            <person name="McCombie W.R."/>
            <person name="Yang B."/>
            <person name="Zhang G."/>
            <person name="Yang H."/>
            <person name="Wang J."/>
            <person name="Spillane C."/>
            <person name="Cook D.R."/>
            <person name="May G.D."/>
            <person name="Xu X."/>
            <person name="Jackson S.A."/>
        </authorList>
    </citation>
    <scope>NUCLEOTIDE SEQUENCE [LARGE SCALE GENOMIC DNA]</scope>
</reference>
<dbReference type="AlphaFoldDB" id="A0A151RNK5"/>
<dbReference type="Proteomes" id="UP000075243">
    <property type="component" value="Unassembled WGS sequence"/>
</dbReference>
<proteinExistence type="predicted"/>
<dbReference type="Gramene" id="C.cajan_35081.t">
    <property type="protein sequence ID" value="C.cajan_35081.t.cds1"/>
    <property type="gene ID" value="C.cajan_35081"/>
</dbReference>
<accession>A0A151RNK5</accession>
<evidence type="ECO:0000313" key="2">
    <source>
        <dbReference type="Proteomes" id="UP000075243"/>
    </source>
</evidence>
<sequence>MSKDKLDWNADLINSIFDIDTSNHILNIPILNPHCEDKRIWDWNPSGSYTVRSAYKGFL</sequence>